<dbReference type="EMBL" id="MLJI01000001">
    <property type="protein sequence ID" value="ORM95513.1"/>
    <property type="molecule type" value="Genomic_DNA"/>
</dbReference>
<organism evidence="3 4">
    <name type="scientific">Pantoea cypripedii</name>
    <name type="common">Pectobacterium cypripedii</name>
    <name type="synonym">Erwinia cypripedii</name>
    <dbReference type="NCBI Taxonomy" id="55209"/>
    <lineage>
        <taxon>Bacteria</taxon>
        <taxon>Pseudomonadati</taxon>
        <taxon>Pseudomonadota</taxon>
        <taxon>Gammaproteobacteria</taxon>
        <taxon>Enterobacterales</taxon>
        <taxon>Erwiniaceae</taxon>
        <taxon>Pantoea</taxon>
    </lineage>
</organism>
<name>A0A1X1F085_PANCY</name>
<dbReference type="STRING" id="55209.HA50_20025"/>
<comment type="caution">
    <text evidence="3">The sequence shown here is derived from an EMBL/GenBank/DDBJ whole genome shotgun (WGS) entry which is preliminary data.</text>
</comment>
<evidence type="ECO:0000313" key="4">
    <source>
        <dbReference type="Proteomes" id="UP000193749"/>
    </source>
</evidence>
<dbReference type="GO" id="GO:0005829">
    <property type="term" value="C:cytosol"/>
    <property type="evidence" value="ECO:0007669"/>
    <property type="project" value="TreeGrafter"/>
</dbReference>
<dbReference type="PANTHER" id="PTHR30160">
    <property type="entry name" value="TETRAACYLDISACCHARIDE 4'-KINASE-RELATED"/>
    <property type="match status" value="1"/>
</dbReference>
<dbReference type="InterPro" id="IPR051199">
    <property type="entry name" value="LPS_LOS_Heptosyltrfase"/>
</dbReference>
<dbReference type="GO" id="GO:0008713">
    <property type="term" value="F:ADP-heptose-lipopolysaccharide heptosyltransferase activity"/>
    <property type="evidence" value="ECO:0007669"/>
    <property type="project" value="TreeGrafter"/>
</dbReference>
<dbReference type="RefSeq" id="WP_084877930.1">
    <property type="nucleotide sequence ID" value="NZ_JAGGMY010000001.1"/>
</dbReference>
<dbReference type="InterPro" id="IPR002201">
    <property type="entry name" value="Glyco_trans_9"/>
</dbReference>
<dbReference type="OrthoDB" id="9781892at2"/>
<evidence type="ECO:0000256" key="1">
    <source>
        <dbReference type="ARBA" id="ARBA00022676"/>
    </source>
</evidence>
<proteinExistence type="predicted"/>
<dbReference type="GO" id="GO:0009244">
    <property type="term" value="P:lipopolysaccharide core region biosynthetic process"/>
    <property type="evidence" value="ECO:0007669"/>
    <property type="project" value="TreeGrafter"/>
</dbReference>
<keyword evidence="4" id="KW-1185">Reference proteome</keyword>
<evidence type="ECO:0000256" key="2">
    <source>
        <dbReference type="ARBA" id="ARBA00022679"/>
    </source>
</evidence>
<dbReference type="CDD" id="cd03789">
    <property type="entry name" value="GT9_LPS_heptosyltransferase"/>
    <property type="match status" value="1"/>
</dbReference>
<dbReference type="SUPFAM" id="SSF53756">
    <property type="entry name" value="UDP-Glycosyltransferase/glycogen phosphorylase"/>
    <property type="match status" value="1"/>
</dbReference>
<keyword evidence="1" id="KW-0328">Glycosyltransferase</keyword>
<reference evidence="3 4" key="1">
    <citation type="journal article" date="2017" name="Antonie Van Leeuwenhoek">
        <title>Phylogenomic resolution of the bacterial genus Pantoea and its relationship with Erwinia and Tatumella.</title>
        <authorList>
            <person name="Palmer M."/>
            <person name="Steenkamp E.T."/>
            <person name="Coetzee M.P."/>
            <person name="Chan W.Y."/>
            <person name="van Zyl E."/>
            <person name="De Maayer P."/>
            <person name="Coutinho T.A."/>
            <person name="Blom J."/>
            <person name="Smits T.H."/>
            <person name="Duffy B."/>
            <person name="Venter S.N."/>
        </authorList>
    </citation>
    <scope>NUCLEOTIDE SEQUENCE [LARGE SCALE GENOMIC DNA]</scope>
    <source>
        <strain evidence="3 4">LMG 2657</strain>
    </source>
</reference>
<evidence type="ECO:0000313" key="3">
    <source>
        <dbReference type="EMBL" id="ORM95513.1"/>
    </source>
</evidence>
<dbReference type="AlphaFoldDB" id="A0A1X1F085"/>
<keyword evidence="2 3" id="KW-0808">Transferase</keyword>
<protein>
    <submittedName>
        <fullName evidence="3">Glycosyl transferase</fullName>
    </submittedName>
</protein>
<dbReference type="PANTHER" id="PTHR30160:SF7">
    <property type="entry name" value="ADP-HEPTOSE--LPS HEPTOSYLTRANSFERASE 2"/>
    <property type="match status" value="1"/>
</dbReference>
<accession>A0A1X1F085</accession>
<dbReference type="Pfam" id="PF01075">
    <property type="entry name" value="Glyco_transf_9"/>
    <property type="match status" value="1"/>
</dbReference>
<dbReference type="Gene3D" id="3.40.50.2000">
    <property type="entry name" value="Glycogen Phosphorylase B"/>
    <property type="match status" value="2"/>
</dbReference>
<sequence>MRKIWKTKLLDKAIVIHNLVKRHQVETSVDFSALRPAHILIFSTTALGDFLFNTPAIRAVRKRYPDAIITLIAHQKFAEFLQQGDDWDNLVFWNNKAITIPGLLKQLKSFPKAELALLLHSHEPYDYLSAIMAGAKYIIKDNYKDNVPLRDKWLIDYIIAFKGHIIERKLQLVQALGCDVSDIEMKLPLRVEEKKVLSSPTIGLQLGASTPERCWAPENFAAMTHQLLDHSPNLSFVLIGGPGDKGRAESFINLVPVQYHDRILNRVGDTSLPELCTLINDFDLLVTGDTGPLHIAVTVKTPTLGLFVTANPYATGALQNPELHHMIYIGRQKSQDHLAHIMDVIKPERVAEQVARILSKIRPEIPLMEKPYQ</sequence>
<dbReference type="Proteomes" id="UP000193749">
    <property type="component" value="Unassembled WGS sequence"/>
</dbReference>
<gene>
    <name evidence="3" type="ORF">HA50_20025</name>
</gene>